<feature type="transmembrane region" description="Helical" evidence="2">
    <location>
        <begin position="259"/>
        <end position="279"/>
    </location>
</feature>
<sequence>LAVESSLQLTGTMAEPSHSSIPMPQDKPVVATQPSADQWITAEKRLNYFAGAVALMERVGNCLGTLAFTWATVVVLGGFSTNLGQDFWYATAIVFLEAFRVFSRESRSDDELLFKTTGSLKLKRMKLARGIPYYLTVAIVIVCMYGTLEFFLRHYGYTPPPNLRLQYHILLLSVLLALASVAQAPTSAEYLKDNSWLQFLSSLVAVLALGAAMLWSHTPKHEVVLIIPPLFVGCLQTLAKPIGDCLKNSSYDLGFQFRAWLSTLAALILPSWIVICVLIEFSSMGVLILLGTLMLGNIQIPVAVARIVLSSERLFTTYDSSEAAGNRHLAPALTIFYSLVLAQGILYAAACILESLLSSHFRRALARSCKLNYKSGYDSINLYYEHAYHKRMEEGVLAQEDMSLVTFAFNSLDSNSDEKKLAAVQILYSLLQLHGPSKRGLVAQITTNTKVVASLINILGWTASDDEPGISIRFFAAKVIASLAGDLRIVGIPGTMQMVSSLLDFAAKNQEAQPDISNQTSDKKEASIDDNRQRSHASSATVNIQGEHGYHVPANRQEPSKQVEVGNKSEMSYVNKPLEWFKRILPGQHEREEPKKDIHSFPVLGMRILERLAHDLDNTAEISKATGLILKIIGFIVNSTDTSNKFMISSMKLVAKLVSTEGETGTTIRKDILKHHFFMSNLVEILADNSSHPEQWKPMMVIIVKLIFEKGENQVDIKRFHVIIPKLMRAFFGPDESPNTDYDQSLRLVAGEALSKLAEMNHDLCSDILQEKGYGLLGDLKNMLQHDEYTHVATSLLMNLCSHSQDKMRDPRLSEQLSSILQLVLEKMVDAEGKQLEALIITALQFHNLMPGKFAYELESWTNEEKLVRKLVGALNSNNKKMRDACRRIRRVITEITISIVESCPRYSLIFNNQRMMEALSKLERTLAEVGKYRGLFSDTETVFDSGLPPPDLVMKAKRLIGSETSSQEAQVHDVIVIGH</sequence>
<protein>
    <submittedName>
        <fullName evidence="3">Uncharacterized protein</fullName>
    </submittedName>
</protein>
<feature type="transmembrane region" description="Helical" evidence="2">
    <location>
        <begin position="131"/>
        <end position="153"/>
    </location>
</feature>
<dbReference type="InterPro" id="IPR016024">
    <property type="entry name" value="ARM-type_fold"/>
</dbReference>
<keyword evidence="2" id="KW-1133">Transmembrane helix</keyword>
<feature type="region of interest" description="Disordered" evidence="1">
    <location>
        <begin position="512"/>
        <end position="564"/>
    </location>
</feature>
<reference evidence="3 4" key="1">
    <citation type="journal article" date="2019" name="Sci. Rep.">
        <title>A high-quality genome of Eragrostis curvula grass provides insights into Poaceae evolution and supports new strategies to enhance forage quality.</title>
        <authorList>
            <person name="Carballo J."/>
            <person name="Santos B.A.C.M."/>
            <person name="Zappacosta D."/>
            <person name="Garbus I."/>
            <person name="Selva J.P."/>
            <person name="Gallo C.A."/>
            <person name="Diaz A."/>
            <person name="Albertini E."/>
            <person name="Caccamo M."/>
            <person name="Echenique V."/>
        </authorList>
    </citation>
    <scope>NUCLEOTIDE SEQUENCE [LARGE SCALE GENOMIC DNA]</scope>
    <source>
        <strain evidence="4">cv. Victoria</strain>
        <tissue evidence="3">Leaf</tissue>
    </source>
</reference>
<dbReference type="AlphaFoldDB" id="A0A5J9SW65"/>
<evidence type="ECO:0000313" key="4">
    <source>
        <dbReference type="Proteomes" id="UP000324897"/>
    </source>
</evidence>
<feature type="transmembrane region" description="Helical" evidence="2">
    <location>
        <begin position="62"/>
        <end position="81"/>
    </location>
</feature>
<dbReference type="SUPFAM" id="SSF48371">
    <property type="entry name" value="ARM repeat"/>
    <property type="match status" value="1"/>
</dbReference>
<dbReference type="EMBL" id="RWGY01000206">
    <property type="protein sequence ID" value="TVU03225.1"/>
    <property type="molecule type" value="Genomic_DNA"/>
</dbReference>
<dbReference type="Proteomes" id="UP000324897">
    <property type="component" value="Unassembled WGS sequence"/>
</dbReference>
<keyword evidence="2" id="KW-0472">Membrane</keyword>
<dbReference type="OrthoDB" id="685383at2759"/>
<feature type="non-terminal residue" evidence="3">
    <location>
        <position position="1"/>
    </location>
</feature>
<dbReference type="InterPro" id="IPR011989">
    <property type="entry name" value="ARM-like"/>
</dbReference>
<feature type="compositionally biased region" description="Polar residues" evidence="1">
    <location>
        <begin position="1"/>
        <end position="22"/>
    </location>
</feature>
<comment type="caution">
    <text evidence="3">The sequence shown here is derived from an EMBL/GenBank/DDBJ whole genome shotgun (WGS) entry which is preliminary data.</text>
</comment>
<feature type="compositionally biased region" description="Basic and acidic residues" evidence="1">
    <location>
        <begin position="521"/>
        <end position="533"/>
    </location>
</feature>
<keyword evidence="4" id="KW-1185">Reference proteome</keyword>
<evidence type="ECO:0000256" key="2">
    <source>
        <dbReference type="SAM" id="Phobius"/>
    </source>
</evidence>
<feature type="transmembrane region" description="Helical" evidence="2">
    <location>
        <begin position="286"/>
        <end position="309"/>
    </location>
</feature>
<name>A0A5J9SW65_9POAL</name>
<dbReference type="PANTHER" id="PTHR33115:SF37">
    <property type="entry name" value="OS01G0618300 PROTEIN"/>
    <property type="match status" value="1"/>
</dbReference>
<feature type="transmembrane region" description="Helical" evidence="2">
    <location>
        <begin position="165"/>
        <end position="184"/>
    </location>
</feature>
<dbReference type="Gene3D" id="1.25.10.10">
    <property type="entry name" value="Leucine-rich Repeat Variant"/>
    <property type="match status" value="1"/>
</dbReference>
<feature type="transmembrane region" description="Helical" evidence="2">
    <location>
        <begin position="196"/>
        <end position="215"/>
    </location>
</feature>
<evidence type="ECO:0000313" key="3">
    <source>
        <dbReference type="EMBL" id="TVU03225.1"/>
    </source>
</evidence>
<gene>
    <name evidence="3" type="ORF">EJB05_51256</name>
</gene>
<accession>A0A5J9SW65</accession>
<dbReference type="PANTHER" id="PTHR33115">
    <property type="entry name" value="ARM REPEAT SUPERFAMILY PROTEIN"/>
    <property type="match status" value="1"/>
</dbReference>
<evidence type="ECO:0000256" key="1">
    <source>
        <dbReference type="SAM" id="MobiDB-lite"/>
    </source>
</evidence>
<organism evidence="3 4">
    <name type="scientific">Eragrostis curvula</name>
    <name type="common">weeping love grass</name>
    <dbReference type="NCBI Taxonomy" id="38414"/>
    <lineage>
        <taxon>Eukaryota</taxon>
        <taxon>Viridiplantae</taxon>
        <taxon>Streptophyta</taxon>
        <taxon>Embryophyta</taxon>
        <taxon>Tracheophyta</taxon>
        <taxon>Spermatophyta</taxon>
        <taxon>Magnoliopsida</taxon>
        <taxon>Liliopsida</taxon>
        <taxon>Poales</taxon>
        <taxon>Poaceae</taxon>
        <taxon>PACMAD clade</taxon>
        <taxon>Chloridoideae</taxon>
        <taxon>Eragrostideae</taxon>
        <taxon>Eragrostidinae</taxon>
        <taxon>Eragrostis</taxon>
    </lineage>
</organism>
<keyword evidence="2" id="KW-0812">Transmembrane</keyword>
<proteinExistence type="predicted"/>
<feature type="region of interest" description="Disordered" evidence="1">
    <location>
        <begin position="1"/>
        <end position="25"/>
    </location>
</feature>